<dbReference type="EMBL" id="FPBA01000005">
    <property type="protein sequence ID" value="SFT62994.1"/>
    <property type="molecule type" value="Genomic_DNA"/>
</dbReference>
<feature type="transmembrane region" description="Helical" evidence="1">
    <location>
        <begin position="79"/>
        <end position="101"/>
    </location>
</feature>
<dbReference type="RefSeq" id="WP_093579268.1">
    <property type="nucleotide sequence ID" value="NZ_FPBA01000005.1"/>
</dbReference>
<sequence length="136" mass="14018">MPLTSVRASRRDLAAALAVVVVVLAVSAGIAALALALARGVVPLGGSSYQTEFISPWWWLAFLLVPVPAVVARTRAATAAAATAALVVPQFAAAAVVVGRYRSSGWGDGLEVFAYAHPLLLTLVTGTVVALVRRRA</sequence>
<gene>
    <name evidence="2" type="ORF">SAMN05660657_02042</name>
</gene>
<feature type="transmembrane region" description="Helical" evidence="1">
    <location>
        <begin position="113"/>
        <end position="132"/>
    </location>
</feature>
<keyword evidence="3" id="KW-1185">Reference proteome</keyword>
<proteinExistence type="predicted"/>
<evidence type="ECO:0000313" key="3">
    <source>
        <dbReference type="Proteomes" id="UP000199546"/>
    </source>
</evidence>
<organism evidence="2 3">
    <name type="scientific">Geodermatophilus amargosae</name>
    <dbReference type="NCBI Taxonomy" id="1296565"/>
    <lineage>
        <taxon>Bacteria</taxon>
        <taxon>Bacillati</taxon>
        <taxon>Actinomycetota</taxon>
        <taxon>Actinomycetes</taxon>
        <taxon>Geodermatophilales</taxon>
        <taxon>Geodermatophilaceae</taxon>
        <taxon>Geodermatophilus</taxon>
    </lineage>
</organism>
<accession>A0A1I6ZJV1</accession>
<keyword evidence="1" id="KW-0812">Transmembrane</keyword>
<feature type="transmembrane region" description="Helical" evidence="1">
    <location>
        <begin position="54"/>
        <end position="72"/>
    </location>
</feature>
<protein>
    <submittedName>
        <fullName evidence="2">Uncharacterized protein</fullName>
    </submittedName>
</protein>
<keyword evidence="1" id="KW-1133">Transmembrane helix</keyword>
<reference evidence="3" key="1">
    <citation type="submission" date="2016-10" db="EMBL/GenBank/DDBJ databases">
        <authorList>
            <person name="Varghese N."/>
            <person name="Submissions S."/>
        </authorList>
    </citation>
    <scope>NUCLEOTIDE SEQUENCE [LARGE SCALE GENOMIC DNA]</scope>
    <source>
        <strain evidence="3">DSM 46136</strain>
    </source>
</reference>
<dbReference type="STRING" id="1296565.SAMN05660657_02042"/>
<dbReference type="Proteomes" id="UP000199546">
    <property type="component" value="Unassembled WGS sequence"/>
</dbReference>
<dbReference type="AlphaFoldDB" id="A0A1I6ZJV1"/>
<name>A0A1I6ZJV1_9ACTN</name>
<evidence type="ECO:0000313" key="2">
    <source>
        <dbReference type="EMBL" id="SFT62994.1"/>
    </source>
</evidence>
<keyword evidence="1" id="KW-0472">Membrane</keyword>
<evidence type="ECO:0000256" key="1">
    <source>
        <dbReference type="SAM" id="Phobius"/>
    </source>
</evidence>